<evidence type="ECO:0000256" key="4">
    <source>
        <dbReference type="ARBA" id="ARBA00022630"/>
    </source>
</evidence>
<comment type="catalytic activity">
    <reaction evidence="10">
        <text>3 propionate 3-nitronate + 3 O2 + H2O = 3 3-oxopropanoate + 2 nitrate + nitrite + H2O2 + 3 H(+)</text>
        <dbReference type="Rhea" id="RHEA:57332"/>
        <dbReference type="ChEBI" id="CHEBI:15377"/>
        <dbReference type="ChEBI" id="CHEBI:15378"/>
        <dbReference type="ChEBI" id="CHEBI:15379"/>
        <dbReference type="ChEBI" id="CHEBI:16240"/>
        <dbReference type="ChEBI" id="CHEBI:16301"/>
        <dbReference type="ChEBI" id="CHEBI:17632"/>
        <dbReference type="ChEBI" id="CHEBI:33190"/>
        <dbReference type="ChEBI" id="CHEBI:136067"/>
    </reaction>
</comment>
<dbReference type="InterPro" id="IPR013785">
    <property type="entry name" value="Aldolase_TIM"/>
</dbReference>
<comment type="similarity">
    <text evidence="2">Belongs to the nitronate monooxygenase family. NMO class I subfamily.</text>
</comment>
<evidence type="ECO:0000256" key="11">
    <source>
        <dbReference type="ARBA" id="ARBA00067136"/>
    </source>
</evidence>
<sequence length="372" mass="38388">METSKPLDNGRGLLARLHISTPIIQAPMAGVGTPALAAAVSEAGGLGSLGVGAMDAEGARKAIRETRALTGKPFNVNLFCHAPAQPDPAREKTWLDYLTPHFLKHGGTAPATLREIYKSFVEDEDMLRMLLEEKPAVVSFHFGLPAQQKIDALRSAGIVLLASATSLQEARQIEAAGIDAIVAQGIEAGGHRGVFDPAAYDEGLGTLALVRVLVQKTSLPVIAAGGIMDGAGIAAVLALGAQAAQLGTAFIACPETAVDAAYRSALAADSKRPTTLTRAISGRAARGFANRLTALGEHPDAPAIPDYPTTYDAGKALHAAAKATGSADYAAQWAGQAVPLARALPAAELVGRLQSELRDAIARLASLQHVAA</sequence>
<evidence type="ECO:0000256" key="7">
    <source>
        <dbReference type="ARBA" id="ARBA00023002"/>
    </source>
</evidence>
<keyword evidence="6" id="KW-0547">Nucleotide-binding</keyword>
<gene>
    <name evidence="12" type="ORF">E0W60_10590</name>
</gene>
<dbReference type="EMBL" id="CP038634">
    <property type="protein sequence ID" value="QBY51529.1"/>
    <property type="molecule type" value="Genomic_DNA"/>
</dbReference>
<keyword evidence="5" id="KW-0288">FMN</keyword>
<keyword evidence="8 12" id="KW-0503">Monooxygenase</keyword>
<evidence type="ECO:0000256" key="1">
    <source>
        <dbReference type="ARBA" id="ARBA00001917"/>
    </source>
</evidence>
<evidence type="ECO:0000313" key="13">
    <source>
        <dbReference type="Proteomes" id="UP000295294"/>
    </source>
</evidence>
<dbReference type="CDD" id="cd04730">
    <property type="entry name" value="NPD_like"/>
    <property type="match status" value="1"/>
</dbReference>
<evidence type="ECO:0000256" key="3">
    <source>
        <dbReference type="ARBA" id="ARBA00022575"/>
    </source>
</evidence>
<evidence type="ECO:0000256" key="8">
    <source>
        <dbReference type="ARBA" id="ARBA00023033"/>
    </source>
</evidence>
<dbReference type="GO" id="GO:0009636">
    <property type="term" value="P:response to toxic substance"/>
    <property type="evidence" value="ECO:0007669"/>
    <property type="project" value="UniProtKB-KW"/>
</dbReference>
<dbReference type="GO" id="GO:0018580">
    <property type="term" value="F:nitronate monooxygenase activity"/>
    <property type="evidence" value="ECO:0007669"/>
    <property type="project" value="InterPro"/>
</dbReference>
<dbReference type="PANTHER" id="PTHR42747:SF3">
    <property type="entry name" value="NITRONATE MONOOXYGENASE-RELATED"/>
    <property type="match status" value="1"/>
</dbReference>
<accession>A0A4P7LBV1</accession>
<dbReference type="AlphaFoldDB" id="A0A4P7LBV1"/>
<evidence type="ECO:0000256" key="2">
    <source>
        <dbReference type="ARBA" id="ARBA00009881"/>
    </source>
</evidence>
<dbReference type="Proteomes" id="UP000295294">
    <property type="component" value="Chromosome 1"/>
</dbReference>
<keyword evidence="7" id="KW-0560">Oxidoreductase</keyword>
<dbReference type="OrthoDB" id="9778912at2"/>
<dbReference type="Pfam" id="PF03060">
    <property type="entry name" value="NMO"/>
    <property type="match status" value="1"/>
</dbReference>
<dbReference type="FunFam" id="3.20.20.70:FF:000154">
    <property type="entry name" value="Probable nitronate monooxygenase"/>
    <property type="match status" value="1"/>
</dbReference>
<dbReference type="GO" id="GO:0000166">
    <property type="term" value="F:nucleotide binding"/>
    <property type="evidence" value="ECO:0007669"/>
    <property type="project" value="UniProtKB-KW"/>
</dbReference>
<comment type="cofactor">
    <cofactor evidence="1">
        <name>FMN</name>
        <dbReference type="ChEBI" id="CHEBI:58210"/>
    </cofactor>
</comment>
<organism evidence="12 13">
    <name type="scientific">Cupriavidus oxalaticus</name>
    <dbReference type="NCBI Taxonomy" id="96344"/>
    <lineage>
        <taxon>Bacteria</taxon>
        <taxon>Pseudomonadati</taxon>
        <taxon>Pseudomonadota</taxon>
        <taxon>Betaproteobacteria</taxon>
        <taxon>Burkholderiales</taxon>
        <taxon>Burkholderiaceae</taxon>
        <taxon>Cupriavidus</taxon>
    </lineage>
</organism>
<name>A0A4P7LBV1_9BURK</name>
<dbReference type="STRING" id="1349762.GCA_001592245_04021"/>
<protein>
    <recommendedName>
        <fullName evidence="11">Nitronate monooxygenase</fullName>
    </recommendedName>
    <alternativeName>
        <fullName evidence="9">Propionate 3-nitronate monooxygenase</fullName>
    </alternativeName>
</protein>
<proteinExistence type="inferred from homology"/>
<keyword evidence="4" id="KW-0285">Flavoprotein</keyword>
<dbReference type="InterPro" id="IPR004136">
    <property type="entry name" value="NMO"/>
</dbReference>
<dbReference type="PANTHER" id="PTHR42747">
    <property type="entry name" value="NITRONATE MONOOXYGENASE-RELATED"/>
    <property type="match status" value="1"/>
</dbReference>
<dbReference type="RefSeq" id="WP_133093278.1">
    <property type="nucleotide sequence ID" value="NZ_CP038634.1"/>
</dbReference>
<evidence type="ECO:0000256" key="5">
    <source>
        <dbReference type="ARBA" id="ARBA00022643"/>
    </source>
</evidence>
<dbReference type="SUPFAM" id="SSF51412">
    <property type="entry name" value="Inosine monophosphate dehydrogenase (IMPDH)"/>
    <property type="match status" value="1"/>
</dbReference>
<dbReference type="KEGG" id="cox:E0W60_10590"/>
<keyword evidence="3" id="KW-0216">Detoxification</keyword>
<dbReference type="Gene3D" id="3.20.20.70">
    <property type="entry name" value="Aldolase class I"/>
    <property type="match status" value="1"/>
</dbReference>
<evidence type="ECO:0000313" key="12">
    <source>
        <dbReference type="EMBL" id="QBY51529.1"/>
    </source>
</evidence>
<evidence type="ECO:0000256" key="6">
    <source>
        <dbReference type="ARBA" id="ARBA00022741"/>
    </source>
</evidence>
<evidence type="ECO:0000256" key="9">
    <source>
        <dbReference type="ARBA" id="ARBA00031155"/>
    </source>
</evidence>
<evidence type="ECO:0000256" key="10">
    <source>
        <dbReference type="ARBA" id="ARBA00049401"/>
    </source>
</evidence>
<reference evidence="12 13" key="1">
    <citation type="submission" date="2019-03" db="EMBL/GenBank/DDBJ databases">
        <title>Efficiently degradation of phenoxyalkanoic acid herbicides by Cupriavidus oxalaticus strain X32.</title>
        <authorList>
            <person name="Sheng X."/>
        </authorList>
    </citation>
    <scope>NUCLEOTIDE SEQUENCE [LARGE SCALE GENOMIC DNA]</scope>
    <source>
        <strain evidence="12 13">X32</strain>
    </source>
</reference>